<dbReference type="Gene3D" id="3.30.710.10">
    <property type="entry name" value="Potassium Channel Kv1.1, Chain A"/>
    <property type="match status" value="1"/>
</dbReference>
<dbReference type="EMBL" id="OZ037951">
    <property type="protein sequence ID" value="CAL1714670.1"/>
    <property type="molecule type" value="Genomic_DNA"/>
</dbReference>
<keyword evidence="2" id="KW-1185">Reference proteome</keyword>
<gene>
    <name evidence="1" type="ORF">GFSPODELE1_LOCUS9874</name>
</gene>
<name>A0ABP1E3Y4_9APHY</name>
<evidence type="ECO:0008006" key="3">
    <source>
        <dbReference type="Google" id="ProtNLM"/>
    </source>
</evidence>
<accession>A0ABP1E3Y4</accession>
<evidence type="ECO:0000313" key="2">
    <source>
        <dbReference type="Proteomes" id="UP001497453"/>
    </source>
</evidence>
<reference evidence="2" key="1">
    <citation type="submission" date="2024-04" db="EMBL/GenBank/DDBJ databases">
        <authorList>
            <person name="Shaw F."/>
            <person name="Minotto A."/>
        </authorList>
    </citation>
    <scope>NUCLEOTIDE SEQUENCE [LARGE SCALE GENOMIC DNA]</scope>
</reference>
<evidence type="ECO:0000313" key="1">
    <source>
        <dbReference type="EMBL" id="CAL1714670.1"/>
    </source>
</evidence>
<sequence>MRLWKELEAGGKIALFDASDADVILRSSDDVSFKVYRKDLEAYSDGFVGPPSSIDEVEVVQLTETSRVLELLLQFMRRQRQPSFKDVDFNVLDGLAEAAEKYEVFSATEPCKIWMSAAASSHPVEVLSYAMKHDYTELANQCAVHTIGLDVDSTLKRLPPNAQLPWLRYCYKWHNVVPDLLRYKNPIQCRRKSPPDGPPCALWSEFYARVAEKFARGGLKVLQPGEIGSVFRIAEETTGIEDCPKCVLRTRFKMAGSRRAVGPAAKIHQIHHFVVA</sequence>
<dbReference type="Proteomes" id="UP001497453">
    <property type="component" value="Chromosome 8"/>
</dbReference>
<proteinExistence type="predicted"/>
<organism evidence="1 2">
    <name type="scientific">Somion occarium</name>
    <dbReference type="NCBI Taxonomy" id="3059160"/>
    <lineage>
        <taxon>Eukaryota</taxon>
        <taxon>Fungi</taxon>
        <taxon>Dikarya</taxon>
        <taxon>Basidiomycota</taxon>
        <taxon>Agaricomycotina</taxon>
        <taxon>Agaricomycetes</taxon>
        <taxon>Polyporales</taxon>
        <taxon>Cerrenaceae</taxon>
        <taxon>Somion</taxon>
    </lineage>
</organism>
<protein>
    <recommendedName>
        <fullName evidence="3">BTB domain-containing protein</fullName>
    </recommendedName>
</protein>
<dbReference type="InterPro" id="IPR011333">
    <property type="entry name" value="SKP1/BTB/POZ_sf"/>
</dbReference>